<dbReference type="RefSeq" id="WP_133241871.1">
    <property type="nucleotide sequence ID" value="NZ_QENY01000007.1"/>
</dbReference>
<reference evidence="2 3" key="1">
    <citation type="submission" date="2018-05" db="EMBL/GenBank/DDBJ databases">
        <title>Genomic Encyclopedia of Type Strains, Phase IV (KMG-IV): sequencing the most valuable type-strain genomes for metagenomic binning, comparative biology and taxonomic classification.</title>
        <authorList>
            <person name="Goeker M."/>
        </authorList>
    </citation>
    <scope>NUCLEOTIDE SEQUENCE [LARGE SCALE GENOMIC DNA]</scope>
    <source>
        <strain evidence="2 3">DSM 100333</strain>
    </source>
</reference>
<keyword evidence="1" id="KW-0472">Membrane</keyword>
<dbReference type="OrthoDB" id="1121419at2"/>
<evidence type="ECO:0000313" key="2">
    <source>
        <dbReference type="EMBL" id="PVX55129.1"/>
    </source>
</evidence>
<evidence type="ECO:0000256" key="1">
    <source>
        <dbReference type="SAM" id="Phobius"/>
    </source>
</evidence>
<sequence length="129" mass="14709">MISEEKFIVEKFGRREPFRVPDGYFDDFASQMMERLPDDTSQPVATFVSIRQRGRRWFKYVTISAASVCAAIVCASVFLDVGRHNESKPSIGLVNERSAVSSYTAVDAVADYAMYDTDDMYVYLQDDNY</sequence>
<proteinExistence type="predicted"/>
<protein>
    <submittedName>
        <fullName evidence="2">Uncharacterized protein</fullName>
    </submittedName>
</protein>
<evidence type="ECO:0000313" key="3">
    <source>
        <dbReference type="Proteomes" id="UP000245870"/>
    </source>
</evidence>
<keyword evidence="1" id="KW-0812">Transmembrane</keyword>
<name>A0A2U0UBX5_9BACT</name>
<comment type="caution">
    <text evidence="2">The sequence shown here is derived from an EMBL/GenBank/DDBJ whole genome shotgun (WGS) entry which is preliminary data.</text>
</comment>
<keyword evidence="3" id="KW-1185">Reference proteome</keyword>
<organism evidence="2 3">
    <name type="scientific">Hallella colorans</name>
    <dbReference type="NCBI Taxonomy" id="1703337"/>
    <lineage>
        <taxon>Bacteria</taxon>
        <taxon>Pseudomonadati</taxon>
        <taxon>Bacteroidota</taxon>
        <taxon>Bacteroidia</taxon>
        <taxon>Bacteroidales</taxon>
        <taxon>Prevotellaceae</taxon>
        <taxon>Hallella</taxon>
    </lineage>
</organism>
<feature type="transmembrane region" description="Helical" evidence="1">
    <location>
        <begin position="57"/>
        <end position="79"/>
    </location>
</feature>
<dbReference type="EMBL" id="QENY01000007">
    <property type="protein sequence ID" value="PVX55129.1"/>
    <property type="molecule type" value="Genomic_DNA"/>
</dbReference>
<dbReference type="AlphaFoldDB" id="A0A2U0UBX5"/>
<accession>A0A2U0UBX5</accession>
<keyword evidence="1" id="KW-1133">Transmembrane helix</keyword>
<gene>
    <name evidence="2" type="ORF">C7379_107108</name>
</gene>
<dbReference type="Proteomes" id="UP000245870">
    <property type="component" value="Unassembled WGS sequence"/>
</dbReference>